<proteinExistence type="predicted"/>
<dbReference type="PANTHER" id="PTHR33121:SF70">
    <property type="entry name" value="SIGNALING PROTEIN YKOW"/>
    <property type="match status" value="1"/>
</dbReference>
<evidence type="ECO:0000256" key="1">
    <source>
        <dbReference type="SAM" id="Phobius"/>
    </source>
</evidence>
<dbReference type="Pfam" id="PF00990">
    <property type="entry name" value="GGDEF"/>
    <property type="match status" value="1"/>
</dbReference>
<feature type="domain" description="GGDEF" evidence="2">
    <location>
        <begin position="192"/>
        <end position="317"/>
    </location>
</feature>
<dbReference type="NCBIfam" id="TIGR00254">
    <property type="entry name" value="GGDEF"/>
    <property type="match status" value="1"/>
</dbReference>
<dbReference type="InterPro" id="IPR000160">
    <property type="entry name" value="GGDEF_dom"/>
</dbReference>
<dbReference type="RefSeq" id="WP_201630194.1">
    <property type="nucleotide sequence ID" value="NZ_JAEQNB010000001.1"/>
</dbReference>
<name>A0ABS1J478_9BACL</name>
<keyword evidence="4" id="KW-1185">Reference proteome</keyword>
<evidence type="ECO:0000313" key="4">
    <source>
        <dbReference type="Proteomes" id="UP000602284"/>
    </source>
</evidence>
<dbReference type="Gene3D" id="3.30.70.270">
    <property type="match status" value="1"/>
</dbReference>
<dbReference type="InterPro" id="IPR043128">
    <property type="entry name" value="Rev_trsase/Diguanyl_cyclase"/>
</dbReference>
<keyword evidence="1" id="KW-0472">Membrane</keyword>
<keyword evidence="1" id="KW-1133">Transmembrane helix</keyword>
<feature type="transmembrane region" description="Helical" evidence="1">
    <location>
        <begin position="44"/>
        <end position="61"/>
    </location>
</feature>
<dbReference type="PANTHER" id="PTHR33121">
    <property type="entry name" value="CYCLIC DI-GMP PHOSPHODIESTERASE PDEF"/>
    <property type="match status" value="1"/>
</dbReference>
<dbReference type="CDD" id="cd01949">
    <property type="entry name" value="GGDEF"/>
    <property type="match status" value="1"/>
</dbReference>
<protein>
    <submittedName>
        <fullName evidence="3">GGDEF domain-containing protein</fullName>
    </submittedName>
</protein>
<evidence type="ECO:0000259" key="2">
    <source>
        <dbReference type="PROSITE" id="PS50887"/>
    </source>
</evidence>
<dbReference type="SUPFAM" id="SSF55073">
    <property type="entry name" value="Nucleotide cyclase"/>
    <property type="match status" value="1"/>
</dbReference>
<gene>
    <name evidence="3" type="ORF">JJB07_00320</name>
</gene>
<dbReference type="EMBL" id="JAEQNB010000001">
    <property type="protein sequence ID" value="MBL0385074.1"/>
    <property type="molecule type" value="Genomic_DNA"/>
</dbReference>
<accession>A0ABS1J478</accession>
<organism evidence="3 4">
    <name type="scientific">Tumebacillus amylolyticus</name>
    <dbReference type="NCBI Taxonomy" id="2801339"/>
    <lineage>
        <taxon>Bacteria</taxon>
        <taxon>Bacillati</taxon>
        <taxon>Bacillota</taxon>
        <taxon>Bacilli</taxon>
        <taxon>Bacillales</taxon>
        <taxon>Alicyclobacillaceae</taxon>
        <taxon>Tumebacillus</taxon>
    </lineage>
</organism>
<dbReference type="InterPro" id="IPR050706">
    <property type="entry name" value="Cyclic-di-GMP_PDE-like"/>
</dbReference>
<feature type="transmembrane region" description="Helical" evidence="1">
    <location>
        <begin position="21"/>
        <end position="38"/>
    </location>
</feature>
<evidence type="ECO:0000313" key="3">
    <source>
        <dbReference type="EMBL" id="MBL0385074.1"/>
    </source>
</evidence>
<comment type="caution">
    <text evidence="3">The sequence shown here is derived from an EMBL/GenBank/DDBJ whole genome shotgun (WGS) entry which is preliminary data.</text>
</comment>
<feature type="transmembrane region" description="Helical" evidence="1">
    <location>
        <begin position="68"/>
        <end position="88"/>
    </location>
</feature>
<dbReference type="SMART" id="SM00267">
    <property type="entry name" value="GGDEF"/>
    <property type="match status" value="1"/>
</dbReference>
<sequence>MTNQENPSERQDSQRKLDMRFLCAVIVLVVAQFVTLFSQPTRPFTYIWYSMCVGVLIIGYVRGRVFGLLMSLVAVFLFGSFNMYQFFVAHDTSQLSTVDALWFFLFPLCGFTGGLLGDFVRGLLTRYEAVYGSVDELLLADPLTGLMNAKRFFFDLQEELERAKRHFIRRERAGEASGTWESLSAEQANINEVLTVMLFEIVHFNEFVTLYGEQQSNKLLATISEELQHVTRPSDRKARIDRARFALILPETPPQNATIVRNRLNEAIDSFQMTVRETRTRQVTLKLRFGMATAPQQGATAEDLFATAERELSFDLG</sequence>
<dbReference type="Proteomes" id="UP000602284">
    <property type="component" value="Unassembled WGS sequence"/>
</dbReference>
<keyword evidence="1" id="KW-0812">Transmembrane</keyword>
<dbReference type="PROSITE" id="PS50887">
    <property type="entry name" value="GGDEF"/>
    <property type="match status" value="1"/>
</dbReference>
<dbReference type="InterPro" id="IPR029787">
    <property type="entry name" value="Nucleotide_cyclase"/>
</dbReference>
<feature type="transmembrane region" description="Helical" evidence="1">
    <location>
        <begin position="100"/>
        <end position="120"/>
    </location>
</feature>
<reference evidence="3 4" key="1">
    <citation type="submission" date="2021-01" db="EMBL/GenBank/DDBJ databases">
        <title>Tumebacillus sp. strain ITR2 16S ribosomal RNA gene Genome sequencing and assembly.</title>
        <authorList>
            <person name="Kang M."/>
        </authorList>
    </citation>
    <scope>NUCLEOTIDE SEQUENCE [LARGE SCALE GENOMIC DNA]</scope>
    <source>
        <strain evidence="3 4">ITR2</strain>
    </source>
</reference>